<dbReference type="AlphaFoldDB" id="A0A7W7YJ54"/>
<evidence type="ECO:0000313" key="2">
    <source>
        <dbReference type="Proteomes" id="UP000534294"/>
    </source>
</evidence>
<proteinExistence type="predicted"/>
<evidence type="ECO:0000313" key="1">
    <source>
        <dbReference type="EMBL" id="MBB5037109.1"/>
    </source>
</evidence>
<dbReference type="EMBL" id="JACHIF010000002">
    <property type="protein sequence ID" value="MBB5037109.1"/>
    <property type="molecule type" value="Genomic_DNA"/>
</dbReference>
<protein>
    <submittedName>
        <fullName evidence="1">Uncharacterized protein</fullName>
    </submittedName>
</protein>
<keyword evidence="2" id="KW-1185">Reference proteome</keyword>
<dbReference type="Proteomes" id="UP000534294">
    <property type="component" value="Unassembled WGS sequence"/>
</dbReference>
<comment type="caution">
    <text evidence="1">The sequence shown here is derived from an EMBL/GenBank/DDBJ whole genome shotgun (WGS) entry which is preliminary data.</text>
</comment>
<name>A0A7W7YJ54_9BACT</name>
<accession>A0A7W7YJ54</accession>
<dbReference type="RefSeq" id="WP_184206672.1">
    <property type="nucleotide sequence ID" value="NZ_JACHIF010000002.1"/>
</dbReference>
<organism evidence="1 2">
    <name type="scientific">Prosthecobacter dejongeii</name>
    <dbReference type="NCBI Taxonomy" id="48465"/>
    <lineage>
        <taxon>Bacteria</taxon>
        <taxon>Pseudomonadati</taxon>
        <taxon>Verrucomicrobiota</taxon>
        <taxon>Verrucomicrobiia</taxon>
        <taxon>Verrucomicrobiales</taxon>
        <taxon>Verrucomicrobiaceae</taxon>
        <taxon>Prosthecobacter</taxon>
    </lineage>
</organism>
<reference evidence="1 2" key="1">
    <citation type="submission" date="2020-08" db="EMBL/GenBank/DDBJ databases">
        <title>Genomic Encyclopedia of Type Strains, Phase IV (KMG-IV): sequencing the most valuable type-strain genomes for metagenomic binning, comparative biology and taxonomic classification.</title>
        <authorList>
            <person name="Goeker M."/>
        </authorList>
    </citation>
    <scope>NUCLEOTIDE SEQUENCE [LARGE SCALE GENOMIC DNA]</scope>
    <source>
        <strain evidence="1 2">DSM 12251</strain>
    </source>
</reference>
<sequence>MSAPRTIIGNADLIFGTLELAGTVFGQVESGSIEHMGDEEGIPDSEGGWQSYLITNPQYNIQFTAIFPKTAELPTIGARVDITKLNLAANLLKWKLVYEGKRARKIEITAAHWASIGGVIGVGATVTVEGGGAGAVPPPAED</sequence>
<gene>
    <name evidence="1" type="ORF">HNQ64_001351</name>
</gene>